<evidence type="ECO:0000256" key="1">
    <source>
        <dbReference type="ARBA" id="ARBA00011073"/>
    </source>
</evidence>
<feature type="signal peptide" evidence="7">
    <location>
        <begin position="1"/>
        <end position="30"/>
    </location>
</feature>
<comment type="similarity">
    <text evidence="1 5">Belongs to the peptidase S8 family.</text>
</comment>
<feature type="active site" description="Charge relay system" evidence="5">
    <location>
        <position position="174"/>
    </location>
</feature>
<keyword evidence="4 5" id="KW-0720">Serine protease</keyword>
<accession>A0A9D4TWC5</accession>
<dbReference type="GO" id="GO:0006508">
    <property type="term" value="P:proteolysis"/>
    <property type="evidence" value="ECO:0007669"/>
    <property type="project" value="UniProtKB-KW"/>
</dbReference>
<evidence type="ECO:0000256" key="5">
    <source>
        <dbReference type="PROSITE-ProRule" id="PRU01240"/>
    </source>
</evidence>
<sequence length="656" mass="69269">MQGRLVGRRRGGLPLRALALIVSLITVAVAFQDPRVANPIVANSVFVKYRSGGLAAAAAGSARVIPLSTGGAAAAMPLLPNEQPQDAVKRYSKAAGVEYAGVDFWAHVQGVPSAARKPSKTYSFPYSTPSDSKWGESWAMHRISAGYTWGRGVSGRPDFAKRRPGTETRVCLIDSGVDCSHPDLAGMCVDEAMFLGGRKAFGPGAARDEDGHGTHMAGLIAASGNGKGTVGVLRDGAALYVCKFMGADGWGVVSDALYCLNWCLSKGVSVSVAAWGVNVASYARDKDKLSPFNEFERTLKNNRGRHLMVAAAGNQGRLLQSQKSCPSFFFLPAQLKLSNMLVVGASDRKDSLWWKDAVLPQGSAIGCSAPDWLPVGSNYGKDWVDLMAPGELVWTTSKRSDQEVAAGLWSYDEVNGTSAATALVGGAAGLILSATANDAVDDMGWVRDALLEGADLVASLTQMRRPGVRGGSIELVARGRRLNTYNALASYIGDSSWWPWLPPALCGVAPDATTTIFPTLMPPPSPTPPQPPPPSPLPPSPSPKPPPPSPRPPKPPPPSPRPPKPPPPSPRPPKPPPPSPRVRPKPPPPKATPAKQSKLSSPSCAAGTFRSGSVCARCTSRYGRDCALCNPSKCTLLCNTKQKRNSTPCSLYLPPK</sequence>
<proteinExistence type="inferred from homology"/>
<protein>
    <recommendedName>
        <fullName evidence="8">Peptidase S8/S53 domain-containing protein</fullName>
    </recommendedName>
</protein>
<reference evidence="9" key="1">
    <citation type="journal article" date="2019" name="Plant J.">
        <title>Chlorella vulgaris genome assembly and annotation reveals the molecular basis for metabolic acclimation to high light conditions.</title>
        <authorList>
            <person name="Cecchin M."/>
            <person name="Marcolungo L."/>
            <person name="Rossato M."/>
            <person name="Girolomoni L."/>
            <person name="Cosentino E."/>
            <person name="Cuine S."/>
            <person name="Li-Beisson Y."/>
            <person name="Delledonne M."/>
            <person name="Ballottari M."/>
        </authorList>
    </citation>
    <scope>NUCLEOTIDE SEQUENCE</scope>
    <source>
        <strain evidence="9">211/11P</strain>
    </source>
</reference>
<dbReference type="InterPro" id="IPR050131">
    <property type="entry name" value="Peptidase_S8_subtilisin-like"/>
</dbReference>
<dbReference type="PRINTS" id="PR00723">
    <property type="entry name" value="SUBTILISIN"/>
</dbReference>
<evidence type="ECO:0000256" key="2">
    <source>
        <dbReference type="ARBA" id="ARBA00022670"/>
    </source>
</evidence>
<organism evidence="9 10">
    <name type="scientific">Chlorella vulgaris</name>
    <name type="common">Green alga</name>
    <dbReference type="NCBI Taxonomy" id="3077"/>
    <lineage>
        <taxon>Eukaryota</taxon>
        <taxon>Viridiplantae</taxon>
        <taxon>Chlorophyta</taxon>
        <taxon>core chlorophytes</taxon>
        <taxon>Trebouxiophyceae</taxon>
        <taxon>Chlorellales</taxon>
        <taxon>Chlorellaceae</taxon>
        <taxon>Chlorella clade</taxon>
        <taxon>Chlorella</taxon>
    </lineage>
</organism>
<evidence type="ECO:0000313" key="9">
    <source>
        <dbReference type="EMBL" id="KAI3436361.1"/>
    </source>
</evidence>
<evidence type="ECO:0000256" key="7">
    <source>
        <dbReference type="SAM" id="SignalP"/>
    </source>
</evidence>
<dbReference type="Pfam" id="PF00082">
    <property type="entry name" value="Peptidase_S8"/>
    <property type="match status" value="1"/>
</dbReference>
<dbReference type="PANTHER" id="PTHR43806:SF11">
    <property type="entry name" value="CEREVISIN-RELATED"/>
    <property type="match status" value="1"/>
</dbReference>
<name>A0A9D4TWC5_CHLVU</name>
<feature type="region of interest" description="Disordered" evidence="6">
    <location>
        <begin position="516"/>
        <end position="609"/>
    </location>
</feature>
<dbReference type="InterPro" id="IPR000209">
    <property type="entry name" value="Peptidase_S8/S53_dom"/>
</dbReference>
<comment type="caution">
    <text evidence="9">The sequence shown here is derived from an EMBL/GenBank/DDBJ whole genome shotgun (WGS) entry which is preliminary data.</text>
</comment>
<reference evidence="9" key="2">
    <citation type="submission" date="2020-11" db="EMBL/GenBank/DDBJ databases">
        <authorList>
            <person name="Cecchin M."/>
            <person name="Marcolungo L."/>
            <person name="Rossato M."/>
            <person name="Girolomoni L."/>
            <person name="Cosentino E."/>
            <person name="Cuine S."/>
            <person name="Li-Beisson Y."/>
            <person name="Delledonne M."/>
            <person name="Ballottari M."/>
        </authorList>
    </citation>
    <scope>NUCLEOTIDE SEQUENCE</scope>
    <source>
        <strain evidence="9">211/11P</strain>
        <tissue evidence="9">Whole cell</tissue>
    </source>
</reference>
<evidence type="ECO:0000256" key="3">
    <source>
        <dbReference type="ARBA" id="ARBA00022801"/>
    </source>
</evidence>
<keyword evidence="2 5" id="KW-0645">Protease</keyword>
<keyword evidence="10" id="KW-1185">Reference proteome</keyword>
<dbReference type="AlphaFoldDB" id="A0A9D4TWC5"/>
<keyword evidence="7" id="KW-0732">Signal</keyword>
<feature type="chain" id="PRO_5039352645" description="Peptidase S8/S53 domain-containing protein" evidence="7">
    <location>
        <begin position="31"/>
        <end position="656"/>
    </location>
</feature>
<dbReference type="OrthoDB" id="5139247at2759"/>
<evidence type="ECO:0000256" key="4">
    <source>
        <dbReference type="ARBA" id="ARBA00022825"/>
    </source>
</evidence>
<evidence type="ECO:0000256" key="6">
    <source>
        <dbReference type="SAM" id="MobiDB-lite"/>
    </source>
</evidence>
<dbReference type="InterPro" id="IPR036852">
    <property type="entry name" value="Peptidase_S8/S53_dom_sf"/>
</dbReference>
<dbReference type="PROSITE" id="PS51892">
    <property type="entry name" value="SUBTILASE"/>
    <property type="match status" value="1"/>
</dbReference>
<feature type="compositionally biased region" description="Polar residues" evidence="6">
    <location>
        <begin position="594"/>
        <end position="603"/>
    </location>
</feature>
<dbReference type="Proteomes" id="UP001055712">
    <property type="component" value="Unassembled WGS sequence"/>
</dbReference>
<feature type="active site" description="Charge relay system" evidence="5">
    <location>
        <position position="212"/>
    </location>
</feature>
<dbReference type="SUPFAM" id="SSF52743">
    <property type="entry name" value="Subtilisin-like"/>
    <property type="match status" value="1"/>
</dbReference>
<feature type="domain" description="Peptidase S8/S53" evidence="8">
    <location>
        <begin position="165"/>
        <end position="454"/>
    </location>
</feature>
<evidence type="ECO:0000259" key="8">
    <source>
        <dbReference type="Pfam" id="PF00082"/>
    </source>
</evidence>
<dbReference type="EMBL" id="SIDB01000002">
    <property type="protein sequence ID" value="KAI3436361.1"/>
    <property type="molecule type" value="Genomic_DNA"/>
</dbReference>
<keyword evidence="3 5" id="KW-0378">Hydrolase</keyword>
<dbReference type="PANTHER" id="PTHR43806">
    <property type="entry name" value="PEPTIDASE S8"/>
    <property type="match status" value="1"/>
</dbReference>
<dbReference type="PROSITE" id="PS00136">
    <property type="entry name" value="SUBTILASE_ASP"/>
    <property type="match status" value="1"/>
</dbReference>
<dbReference type="Gene3D" id="3.40.50.200">
    <property type="entry name" value="Peptidase S8/S53 domain"/>
    <property type="match status" value="1"/>
</dbReference>
<feature type="compositionally biased region" description="Pro residues" evidence="6">
    <location>
        <begin position="520"/>
        <end position="591"/>
    </location>
</feature>
<dbReference type="InterPro" id="IPR015500">
    <property type="entry name" value="Peptidase_S8_subtilisin-rel"/>
</dbReference>
<gene>
    <name evidence="9" type="ORF">D9Q98_002414</name>
</gene>
<feature type="active site" description="Charge relay system" evidence="5">
    <location>
        <position position="418"/>
    </location>
</feature>
<dbReference type="GO" id="GO:0004252">
    <property type="term" value="F:serine-type endopeptidase activity"/>
    <property type="evidence" value="ECO:0007669"/>
    <property type="project" value="UniProtKB-UniRule"/>
</dbReference>
<evidence type="ECO:0000313" key="10">
    <source>
        <dbReference type="Proteomes" id="UP001055712"/>
    </source>
</evidence>
<dbReference type="InterPro" id="IPR023827">
    <property type="entry name" value="Peptidase_S8_Asp-AS"/>
</dbReference>